<accession>A0A1S8CHT9</accession>
<name>A0A1S8CHT9_9GAMM</name>
<comment type="caution">
    <text evidence="1">The sequence shown here is derived from an EMBL/GenBank/DDBJ whole genome shotgun (WGS) entry which is preliminary data.</text>
</comment>
<dbReference type="Proteomes" id="UP000216021">
    <property type="component" value="Unassembled WGS sequence"/>
</dbReference>
<dbReference type="RefSeq" id="WP_076942397.1">
    <property type="nucleotide sequence ID" value="NZ_MOXD01000006.1"/>
</dbReference>
<evidence type="ECO:0000313" key="1">
    <source>
        <dbReference type="EMBL" id="OMQ22184.1"/>
    </source>
</evidence>
<gene>
    <name evidence="1" type="ORF">BMI79_11730</name>
</gene>
<protein>
    <submittedName>
        <fullName evidence="1">Uncharacterized protein</fullName>
    </submittedName>
</protein>
<organism evidence="1 2">
    <name type="scientific">Serratia oryzae</name>
    <dbReference type="NCBI Taxonomy" id="2034155"/>
    <lineage>
        <taxon>Bacteria</taxon>
        <taxon>Pseudomonadati</taxon>
        <taxon>Pseudomonadota</taxon>
        <taxon>Gammaproteobacteria</taxon>
        <taxon>Enterobacterales</taxon>
        <taxon>Yersiniaceae</taxon>
        <taxon>Serratia</taxon>
    </lineage>
</organism>
<dbReference type="AlphaFoldDB" id="A0A1S8CHT9"/>
<evidence type="ECO:0000313" key="2">
    <source>
        <dbReference type="Proteomes" id="UP000216021"/>
    </source>
</evidence>
<reference evidence="1 2" key="1">
    <citation type="submission" date="2016-11" db="EMBL/GenBank/DDBJ databases">
        <title>Rahnella oryzae sp. nov., isolated from rice root.</title>
        <authorList>
            <person name="Zhang X.-X."/>
            <person name="Zhang J."/>
        </authorList>
    </citation>
    <scope>NUCLEOTIDE SEQUENCE [LARGE SCALE GENOMIC DNA]</scope>
    <source>
        <strain evidence="1 2">J11-6</strain>
    </source>
</reference>
<dbReference type="EMBL" id="MOXD01000006">
    <property type="protein sequence ID" value="OMQ22184.1"/>
    <property type="molecule type" value="Genomic_DNA"/>
</dbReference>
<proteinExistence type="predicted"/>
<sequence length="62" mass="6834">MTKTFRVTGYAVNKRGNTAGIHYDVQATSTEQAMVSALRLATEEGYRFVRLTSAIVQEADHA</sequence>
<keyword evidence="2" id="KW-1185">Reference proteome</keyword>
<dbReference type="STRING" id="2034155.BMI79_11730"/>
<dbReference type="OrthoDB" id="6630119at2"/>